<protein>
    <submittedName>
        <fullName evidence="2">Uncharacterized protein</fullName>
    </submittedName>
</protein>
<keyword evidence="3" id="KW-1185">Reference proteome</keyword>
<evidence type="ECO:0000313" key="3">
    <source>
        <dbReference type="Proteomes" id="UP000186817"/>
    </source>
</evidence>
<dbReference type="EMBL" id="LSRX01000731">
    <property type="protein sequence ID" value="OLP90051.1"/>
    <property type="molecule type" value="Genomic_DNA"/>
</dbReference>
<dbReference type="AlphaFoldDB" id="A0A1Q9D4E0"/>
<dbReference type="Proteomes" id="UP000186817">
    <property type="component" value="Unassembled WGS sequence"/>
</dbReference>
<sequence>MSYCLTNCLSSERNFQEVGSLRAIDTFQQQQPERRSELLSNVFWLVSRSSQRQRVRHAAAGAEEQQGGEPCEVDEQRQQRRARNIWKQESVVTQVCRRVFRKAQRDNAVPNFQKSGQVGKHIERIWNALLEDTSAEVATGVITGAEQTRGVVTGLARVSIQFFGIGGIEYKATPGSSNVLPLADCTEGEQACLKKADPEYFSFVPSLSGYQMTHEATDMLSFQRLLKNPKPLLLADRDAPFQEQTTFTLLSSLFAAGWKLLRAKPKDSMPLLNINVSYLVCLNMAMIWSSSDFRTFLRENEILSLTHGQDEKYYDTIADRLLSQNPAKLLKVDFEVDGGVRDSQSLRDSRVTAGGRGGGKKMRLPESFRWGAVSFKYHQPPKGSQHESLQCDCMRRSHRRANQKGQPIICTWTCKFENEDARQELVRRIKHWVVLGLGCATHRKHHDLRKVIMNKSMDEIPDETALNAVMPSEDRDATDIEDESMVPGPSVPGEASSSRALPAPTAKAKGKAKQTQKAKTKAKAKATRQQPAEVAETAPKRARQALEAPQSPRDEAGSDPPTSDSGSRQQVIQFREIEKFRYG</sequence>
<comment type="caution">
    <text evidence="2">The sequence shown here is derived from an EMBL/GenBank/DDBJ whole genome shotgun (WGS) entry which is preliminary data.</text>
</comment>
<reference evidence="2 3" key="1">
    <citation type="submission" date="2016-02" db="EMBL/GenBank/DDBJ databases">
        <title>Genome analysis of coral dinoflagellate symbionts highlights evolutionary adaptations to a symbiotic lifestyle.</title>
        <authorList>
            <person name="Aranda M."/>
            <person name="Li Y."/>
            <person name="Liew Y.J."/>
            <person name="Baumgarten S."/>
            <person name="Simakov O."/>
            <person name="Wilson M."/>
            <person name="Piel J."/>
            <person name="Ashoor H."/>
            <person name="Bougouffa S."/>
            <person name="Bajic V.B."/>
            <person name="Ryu T."/>
            <person name="Ravasi T."/>
            <person name="Bayer T."/>
            <person name="Micklem G."/>
            <person name="Kim H."/>
            <person name="Bhak J."/>
            <person name="Lajeunesse T.C."/>
            <person name="Voolstra C.R."/>
        </authorList>
    </citation>
    <scope>NUCLEOTIDE SEQUENCE [LARGE SCALE GENOMIC DNA]</scope>
    <source>
        <strain evidence="2 3">CCMP2467</strain>
    </source>
</reference>
<gene>
    <name evidence="2" type="ORF">AK812_SmicGene28452</name>
</gene>
<feature type="region of interest" description="Disordered" evidence="1">
    <location>
        <begin position="465"/>
        <end position="583"/>
    </location>
</feature>
<accession>A0A1Q9D4E0</accession>
<name>A0A1Q9D4E0_SYMMI</name>
<feature type="compositionally biased region" description="Polar residues" evidence="1">
    <location>
        <begin position="560"/>
        <end position="572"/>
    </location>
</feature>
<evidence type="ECO:0000256" key="1">
    <source>
        <dbReference type="SAM" id="MobiDB-lite"/>
    </source>
</evidence>
<organism evidence="2 3">
    <name type="scientific">Symbiodinium microadriaticum</name>
    <name type="common">Dinoflagellate</name>
    <name type="synonym">Zooxanthella microadriatica</name>
    <dbReference type="NCBI Taxonomy" id="2951"/>
    <lineage>
        <taxon>Eukaryota</taxon>
        <taxon>Sar</taxon>
        <taxon>Alveolata</taxon>
        <taxon>Dinophyceae</taxon>
        <taxon>Suessiales</taxon>
        <taxon>Symbiodiniaceae</taxon>
        <taxon>Symbiodinium</taxon>
    </lineage>
</organism>
<proteinExistence type="predicted"/>
<feature type="compositionally biased region" description="Basic residues" evidence="1">
    <location>
        <begin position="508"/>
        <end position="526"/>
    </location>
</feature>
<evidence type="ECO:0000313" key="2">
    <source>
        <dbReference type="EMBL" id="OLP90051.1"/>
    </source>
</evidence>